<feature type="domain" description="C2H2-type" evidence="11">
    <location>
        <begin position="45"/>
        <end position="72"/>
    </location>
</feature>
<feature type="domain" description="C2H2-type" evidence="11">
    <location>
        <begin position="131"/>
        <end position="155"/>
    </location>
</feature>
<dbReference type="Proteomes" id="UP000233556">
    <property type="component" value="Unassembled WGS sequence"/>
</dbReference>
<name>A0A2I0T7I4_LIMLA</name>
<dbReference type="InterPro" id="IPR013087">
    <property type="entry name" value="Znf_C2H2_type"/>
</dbReference>
<gene>
    <name evidence="12" type="ORF">llap_19947</name>
</gene>
<dbReference type="PROSITE" id="PS00028">
    <property type="entry name" value="ZINC_FINGER_C2H2_1"/>
    <property type="match status" value="7"/>
</dbReference>
<reference evidence="13" key="1">
    <citation type="submission" date="2017-11" db="EMBL/GenBank/DDBJ databases">
        <authorList>
            <person name="Lima N.C."/>
            <person name="Parody-Merino A.M."/>
            <person name="Battley P.F."/>
            <person name="Fidler A.E."/>
            <person name="Prosdocimi F."/>
        </authorList>
    </citation>
    <scope>NUCLEOTIDE SEQUENCE [LARGE SCALE GENOMIC DNA]</scope>
</reference>
<dbReference type="FunFam" id="3.30.160.60:FF:000287">
    <property type="entry name" value="PR domain zinc finger protein 10"/>
    <property type="match status" value="1"/>
</dbReference>
<protein>
    <submittedName>
        <fullName evidence="12">Pr domain zinc finger protein 10 isoform x1</fullName>
    </submittedName>
</protein>
<organism evidence="12 13">
    <name type="scientific">Limosa lapponica baueri</name>
    <dbReference type="NCBI Taxonomy" id="1758121"/>
    <lineage>
        <taxon>Eukaryota</taxon>
        <taxon>Metazoa</taxon>
        <taxon>Chordata</taxon>
        <taxon>Craniata</taxon>
        <taxon>Vertebrata</taxon>
        <taxon>Euteleostomi</taxon>
        <taxon>Archelosauria</taxon>
        <taxon>Archosauria</taxon>
        <taxon>Dinosauria</taxon>
        <taxon>Saurischia</taxon>
        <taxon>Theropoda</taxon>
        <taxon>Coelurosauria</taxon>
        <taxon>Aves</taxon>
        <taxon>Neognathae</taxon>
        <taxon>Neoaves</taxon>
        <taxon>Charadriiformes</taxon>
        <taxon>Scolopacidae</taxon>
        <taxon>Limosa</taxon>
    </lineage>
</organism>
<keyword evidence="2" id="KW-0479">Metal-binding</keyword>
<evidence type="ECO:0000256" key="6">
    <source>
        <dbReference type="ARBA" id="ARBA00023015"/>
    </source>
</evidence>
<dbReference type="InterPro" id="IPR036236">
    <property type="entry name" value="Znf_C2H2_sf"/>
</dbReference>
<evidence type="ECO:0000256" key="1">
    <source>
        <dbReference type="ARBA" id="ARBA00004123"/>
    </source>
</evidence>
<dbReference type="FunFam" id="3.30.160.60:FF:000347">
    <property type="entry name" value="PR domain zinc finger protein 10"/>
    <property type="match status" value="1"/>
</dbReference>
<feature type="domain" description="C2H2-type" evidence="11">
    <location>
        <begin position="103"/>
        <end position="130"/>
    </location>
</feature>
<feature type="domain" description="C2H2-type" evidence="11">
    <location>
        <begin position="242"/>
        <end position="270"/>
    </location>
</feature>
<keyword evidence="3" id="KW-0677">Repeat</keyword>
<evidence type="ECO:0000256" key="8">
    <source>
        <dbReference type="ARBA" id="ARBA00023163"/>
    </source>
</evidence>
<dbReference type="FunFam" id="3.30.160.60:FF:000428">
    <property type="entry name" value="PR domain zinc finger protein 10"/>
    <property type="match status" value="1"/>
</dbReference>
<dbReference type="Pfam" id="PF00096">
    <property type="entry name" value="zf-C2H2"/>
    <property type="match status" value="5"/>
</dbReference>
<comment type="subcellular location">
    <subcellularLocation>
        <location evidence="1">Nucleus</location>
    </subcellularLocation>
</comment>
<proteinExistence type="predicted"/>
<reference evidence="13" key="2">
    <citation type="submission" date="2017-12" db="EMBL/GenBank/DDBJ databases">
        <title>Genome sequence of the Bar-tailed Godwit (Limosa lapponica baueri).</title>
        <authorList>
            <person name="Lima N.C.B."/>
            <person name="Parody-Merino A.M."/>
            <person name="Battley P.F."/>
            <person name="Fidler A.E."/>
            <person name="Prosdocimi F."/>
        </authorList>
    </citation>
    <scope>NUCLEOTIDE SEQUENCE [LARGE SCALE GENOMIC DNA]</scope>
</reference>
<dbReference type="GO" id="GO:0000981">
    <property type="term" value="F:DNA-binding transcription factor activity, RNA polymerase II-specific"/>
    <property type="evidence" value="ECO:0007669"/>
    <property type="project" value="TreeGrafter"/>
</dbReference>
<dbReference type="Gene3D" id="3.30.160.60">
    <property type="entry name" value="Classic Zinc Finger"/>
    <property type="match status" value="5"/>
</dbReference>
<sequence length="375" mass="43834">MSAQTFPQEKERGNQGNLFAEVSNVSPEENAALQHLFIRKSFRPFKCLQCGKAFREKDKLDQHLRFHGREGNCPLTCDICNKGFINSGALESHMKFHMDQKTYSCIFCPESFDRLDLLKDHVAVHVNDGYFTCPTCKKRFPDFIQVKKHVRSFHSEKIYQCTECDKAFCRPDKLRLHMLRHSDRKDFLCSTCGKQFKRKDKLREHMQRMHNPEREAKKADRISRSKTFKPRIASTDYESFMFKCRLCMMGFRRRGMLVNHLSKRHPDMKIEEVPELTLPIIKPNRDYFCQYCDKTTDLLTQAMTEISQTLTTDYRTPQGDYQRIQYIPVSQATTGLQQPQHIQLQVVQVAQVSNLLGGSMCFWPPPYQACAFLGL</sequence>
<keyword evidence="9" id="KW-0539">Nucleus</keyword>
<keyword evidence="6" id="KW-0805">Transcription regulation</keyword>
<keyword evidence="7" id="KW-0238">DNA-binding</keyword>
<evidence type="ECO:0000259" key="11">
    <source>
        <dbReference type="PROSITE" id="PS50157"/>
    </source>
</evidence>
<dbReference type="OrthoDB" id="3535323at2759"/>
<keyword evidence="5" id="KW-0862">Zinc</keyword>
<dbReference type="EMBL" id="KZ516320">
    <property type="protein sequence ID" value="PKU29749.1"/>
    <property type="molecule type" value="Genomic_DNA"/>
</dbReference>
<evidence type="ECO:0000256" key="7">
    <source>
        <dbReference type="ARBA" id="ARBA00023125"/>
    </source>
</evidence>
<dbReference type="GO" id="GO:0000977">
    <property type="term" value="F:RNA polymerase II transcription regulatory region sequence-specific DNA binding"/>
    <property type="evidence" value="ECO:0007669"/>
    <property type="project" value="TreeGrafter"/>
</dbReference>
<evidence type="ECO:0000256" key="10">
    <source>
        <dbReference type="PROSITE-ProRule" id="PRU00042"/>
    </source>
</evidence>
<keyword evidence="4 10" id="KW-0863">Zinc-finger</keyword>
<evidence type="ECO:0000256" key="3">
    <source>
        <dbReference type="ARBA" id="ARBA00022737"/>
    </source>
</evidence>
<evidence type="ECO:0000313" key="13">
    <source>
        <dbReference type="Proteomes" id="UP000233556"/>
    </source>
</evidence>
<evidence type="ECO:0000256" key="4">
    <source>
        <dbReference type="ARBA" id="ARBA00022771"/>
    </source>
</evidence>
<evidence type="ECO:0000256" key="5">
    <source>
        <dbReference type="ARBA" id="ARBA00022833"/>
    </source>
</evidence>
<evidence type="ECO:0000256" key="2">
    <source>
        <dbReference type="ARBA" id="ARBA00022723"/>
    </source>
</evidence>
<dbReference type="GO" id="GO:0008270">
    <property type="term" value="F:zinc ion binding"/>
    <property type="evidence" value="ECO:0007669"/>
    <property type="project" value="UniProtKB-KW"/>
</dbReference>
<feature type="domain" description="C2H2-type" evidence="11">
    <location>
        <begin position="75"/>
        <end position="102"/>
    </location>
</feature>
<dbReference type="GO" id="GO:0005634">
    <property type="term" value="C:nucleus"/>
    <property type="evidence" value="ECO:0007669"/>
    <property type="project" value="UniProtKB-SubCell"/>
</dbReference>
<dbReference type="PROSITE" id="PS50157">
    <property type="entry name" value="ZINC_FINGER_C2H2_2"/>
    <property type="match status" value="7"/>
</dbReference>
<feature type="domain" description="C2H2-type" evidence="11">
    <location>
        <begin position="159"/>
        <end position="186"/>
    </location>
</feature>
<keyword evidence="13" id="KW-1185">Reference proteome</keyword>
<dbReference type="SMART" id="SM00355">
    <property type="entry name" value="ZnF_C2H2"/>
    <property type="match status" value="7"/>
</dbReference>
<dbReference type="PANTHER" id="PTHR24409">
    <property type="entry name" value="ZINC FINGER PROTEIN 142"/>
    <property type="match status" value="1"/>
</dbReference>
<feature type="domain" description="C2H2-type" evidence="11">
    <location>
        <begin position="187"/>
        <end position="215"/>
    </location>
</feature>
<dbReference type="SUPFAM" id="SSF57667">
    <property type="entry name" value="beta-beta-alpha zinc fingers"/>
    <property type="match status" value="4"/>
</dbReference>
<evidence type="ECO:0000256" key="9">
    <source>
        <dbReference type="ARBA" id="ARBA00023242"/>
    </source>
</evidence>
<accession>A0A2I0T7I4</accession>
<evidence type="ECO:0000313" key="12">
    <source>
        <dbReference type="EMBL" id="PKU29749.1"/>
    </source>
</evidence>
<dbReference type="FunFam" id="3.30.160.60:FF:000411">
    <property type="entry name" value="PR domain zinc finger protein 10"/>
    <property type="match status" value="1"/>
</dbReference>
<keyword evidence="8" id="KW-0804">Transcription</keyword>
<dbReference type="AlphaFoldDB" id="A0A2I0T7I4"/>